<sequence length="150" mass="16255">MVTPGSTENTVLERVCQYYSSTVRQCEQPLQCEVSHLMGSDPVRYDLTGWFSLVQNNPSALNAISLLQNSSVGVVKALFGPRASVPPLCRGLGGVEGGSQRSLQRSGTVRKTFSGGMAAIRRHSHCISVKLQAVSTLIHTPTVYQSSYRL</sequence>
<proteinExistence type="predicted"/>
<dbReference type="Proteomes" id="UP000314982">
    <property type="component" value="Unassembled WGS sequence"/>
</dbReference>
<accession>A0A4W5PU23</accession>
<protein>
    <submittedName>
        <fullName evidence="1">Uncharacterized protein</fullName>
    </submittedName>
</protein>
<dbReference type="Ensembl" id="ENSHHUT00000067929.1">
    <property type="protein sequence ID" value="ENSHHUP00000065703.1"/>
    <property type="gene ID" value="ENSHHUG00000038787.1"/>
</dbReference>
<dbReference type="GeneTree" id="ENSGT00940000158067"/>
<name>A0A4W5PU23_9TELE</name>
<evidence type="ECO:0000313" key="2">
    <source>
        <dbReference type="Proteomes" id="UP000314982"/>
    </source>
</evidence>
<organism evidence="1 2">
    <name type="scientific">Hucho hucho</name>
    <name type="common">huchen</name>
    <dbReference type="NCBI Taxonomy" id="62062"/>
    <lineage>
        <taxon>Eukaryota</taxon>
        <taxon>Metazoa</taxon>
        <taxon>Chordata</taxon>
        <taxon>Craniata</taxon>
        <taxon>Vertebrata</taxon>
        <taxon>Euteleostomi</taxon>
        <taxon>Actinopterygii</taxon>
        <taxon>Neopterygii</taxon>
        <taxon>Teleostei</taxon>
        <taxon>Protacanthopterygii</taxon>
        <taxon>Salmoniformes</taxon>
        <taxon>Salmonidae</taxon>
        <taxon>Salmoninae</taxon>
        <taxon>Hucho</taxon>
    </lineage>
</organism>
<keyword evidence="2" id="KW-1185">Reference proteome</keyword>
<dbReference type="STRING" id="62062.ENSHHUP00000065703"/>
<reference evidence="2" key="1">
    <citation type="submission" date="2018-06" db="EMBL/GenBank/DDBJ databases">
        <title>Genome assembly of Danube salmon.</title>
        <authorList>
            <person name="Macqueen D.J."/>
            <person name="Gundappa M.K."/>
        </authorList>
    </citation>
    <scope>NUCLEOTIDE SEQUENCE [LARGE SCALE GENOMIC DNA]</scope>
</reference>
<reference evidence="1" key="3">
    <citation type="submission" date="2025-09" db="UniProtKB">
        <authorList>
            <consortium name="Ensembl"/>
        </authorList>
    </citation>
    <scope>IDENTIFICATION</scope>
</reference>
<dbReference type="Gene3D" id="1.20.58.530">
    <property type="match status" value="1"/>
</dbReference>
<dbReference type="AlphaFoldDB" id="A0A4W5PU23"/>
<reference evidence="1" key="2">
    <citation type="submission" date="2025-08" db="UniProtKB">
        <authorList>
            <consortium name="Ensembl"/>
        </authorList>
    </citation>
    <scope>IDENTIFICATION</scope>
</reference>
<evidence type="ECO:0000313" key="1">
    <source>
        <dbReference type="Ensembl" id="ENSHHUP00000065703.1"/>
    </source>
</evidence>